<evidence type="ECO:0000259" key="1">
    <source>
        <dbReference type="Pfam" id="PF00248"/>
    </source>
</evidence>
<protein>
    <submittedName>
        <fullName evidence="2">Aldo/keto reductase</fullName>
    </submittedName>
</protein>
<reference evidence="2" key="1">
    <citation type="submission" date="2006-10" db="EMBL/GenBank/DDBJ databases">
        <title>Complete sequence of Solibacter usitatus Ellin6076.</title>
        <authorList>
            <consortium name="US DOE Joint Genome Institute"/>
            <person name="Copeland A."/>
            <person name="Lucas S."/>
            <person name="Lapidus A."/>
            <person name="Barry K."/>
            <person name="Detter J.C."/>
            <person name="Glavina del Rio T."/>
            <person name="Hammon N."/>
            <person name="Israni S."/>
            <person name="Dalin E."/>
            <person name="Tice H."/>
            <person name="Pitluck S."/>
            <person name="Thompson L.S."/>
            <person name="Brettin T."/>
            <person name="Bruce D."/>
            <person name="Han C."/>
            <person name="Tapia R."/>
            <person name="Gilna P."/>
            <person name="Schmutz J."/>
            <person name="Larimer F."/>
            <person name="Land M."/>
            <person name="Hauser L."/>
            <person name="Kyrpides N."/>
            <person name="Mikhailova N."/>
            <person name="Janssen P.H."/>
            <person name="Kuske C.R."/>
            <person name="Richardson P."/>
        </authorList>
    </citation>
    <scope>NUCLEOTIDE SEQUENCE</scope>
    <source>
        <strain evidence="2">Ellin6076</strain>
    </source>
</reference>
<dbReference type="AlphaFoldDB" id="Q01RI8"/>
<dbReference type="PANTHER" id="PTHR43638:SF3">
    <property type="entry name" value="ALDEHYDE REDUCTASE"/>
    <property type="match status" value="1"/>
</dbReference>
<dbReference type="InParanoid" id="Q01RI8"/>
<name>Q01RI8_SOLUE</name>
<gene>
    <name evidence="2" type="ordered locus">Acid_6815</name>
</gene>
<dbReference type="eggNOG" id="COG0656">
    <property type="taxonomic scope" value="Bacteria"/>
</dbReference>
<dbReference type="Gene3D" id="3.20.20.100">
    <property type="entry name" value="NADP-dependent oxidoreductase domain"/>
    <property type="match status" value="1"/>
</dbReference>
<dbReference type="InterPro" id="IPR036812">
    <property type="entry name" value="NAD(P)_OxRdtase_dom_sf"/>
</dbReference>
<accession>Q01RI8</accession>
<dbReference type="InterPro" id="IPR023210">
    <property type="entry name" value="NADP_OxRdtase_dom"/>
</dbReference>
<feature type="domain" description="NADP-dependent oxidoreductase" evidence="1">
    <location>
        <begin position="47"/>
        <end position="239"/>
    </location>
</feature>
<dbReference type="Pfam" id="PF00248">
    <property type="entry name" value="Aldo_ket_red"/>
    <property type="match status" value="1"/>
</dbReference>
<dbReference type="EMBL" id="CP000473">
    <property type="protein sequence ID" value="ABJ87732.1"/>
    <property type="molecule type" value="Genomic_DNA"/>
</dbReference>
<evidence type="ECO:0000313" key="2">
    <source>
        <dbReference type="EMBL" id="ABJ87732.1"/>
    </source>
</evidence>
<dbReference type="CDD" id="cd19095">
    <property type="entry name" value="AKR_PA4992-like"/>
    <property type="match status" value="1"/>
</dbReference>
<organism evidence="2">
    <name type="scientific">Solibacter usitatus (strain Ellin6076)</name>
    <dbReference type="NCBI Taxonomy" id="234267"/>
    <lineage>
        <taxon>Bacteria</taxon>
        <taxon>Pseudomonadati</taxon>
        <taxon>Acidobacteriota</taxon>
        <taxon>Terriglobia</taxon>
        <taxon>Bryobacterales</taxon>
        <taxon>Solibacteraceae</taxon>
        <taxon>Candidatus Solibacter</taxon>
    </lineage>
</organism>
<dbReference type="STRING" id="234267.Acid_6815"/>
<sequence precursor="true">MVTKLSRRDWLSWSAGALAAPLFGKLFDHERMLTKPIPSSGEQLPVIGLGSAATFAVTAQSGEIADLREVMMTLVEHGGKIFDTAPDYGASEAVAGEIASEESMGNKIFWATKVNVAPENGRANPFAAMSQITRSFRRLRRRKIDLIQVHNLGDVPTQLGLLKDLKAQGRVRYIGVTSTMSRQYDDLIKIMKSEPLDFIGVNYAVDDRAVEDTILPLARDRKFAVLAYSPFGRTRLFHRVAGRPLPDWGAEFDAKTWAQFFLKFVVSHPSILAATPATSQAKNMLDNIGGGLGKMPDEATRKRMADFVDALPSAS</sequence>
<proteinExistence type="predicted"/>
<dbReference type="PANTHER" id="PTHR43638">
    <property type="entry name" value="OXIDOREDUCTASE, ALDO/KETO REDUCTASE FAMILY PROTEIN"/>
    <property type="match status" value="1"/>
</dbReference>
<dbReference type="HOGENOM" id="CLU_064726_0_0_0"/>
<dbReference type="KEGG" id="sus:Acid_6815"/>
<dbReference type="SUPFAM" id="SSF51430">
    <property type="entry name" value="NAD(P)-linked oxidoreductase"/>
    <property type="match status" value="1"/>
</dbReference>